<dbReference type="KEGG" id="arev:RVR_8125"/>
<evidence type="ECO:0000313" key="1">
    <source>
        <dbReference type="EMBL" id="BBB00922.1"/>
    </source>
</evidence>
<reference evidence="1 2" key="2">
    <citation type="journal article" date="2011" name="J. Antibiot.">
        <title>Furaquinocins I and J: novel polyketide isoprenoid hybrid compounds from Streptomyces reveromyceticus SN-593.</title>
        <authorList>
            <person name="Panthee S."/>
            <person name="Takahashi S."/>
            <person name="Takagi H."/>
            <person name="Nogawa T."/>
            <person name="Oowada E."/>
            <person name="Uramoto M."/>
            <person name="Osada H."/>
        </authorList>
    </citation>
    <scope>NUCLEOTIDE SEQUENCE [LARGE SCALE GENOMIC DNA]</scope>
    <source>
        <strain evidence="1 2">SN-593</strain>
    </source>
</reference>
<proteinExistence type="predicted"/>
<dbReference type="Pfam" id="PF19380">
    <property type="entry name" value="DUF5955"/>
    <property type="match status" value="1"/>
</dbReference>
<dbReference type="AlphaFoldDB" id="A0A7U3UYG7"/>
<evidence type="ECO:0000313" key="2">
    <source>
        <dbReference type="Proteomes" id="UP000595703"/>
    </source>
</evidence>
<organism evidence="1 2">
    <name type="scientific">Actinacidiphila reveromycinica</name>
    <dbReference type="NCBI Taxonomy" id="659352"/>
    <lineage>
        <taxon>Bacteria</taxon>
        <taxon>Bacillati</taxon>
        <taxon>Actinomycetota</taxon>
        <taxon>Actinomycetes</taxon>
        <taxon>Kitasatosporales</taxon>
        <taxon>Streptomycetaceae</taxon>
        <taxon>Actinacidiphila</taxon>
    </lineage>
</organism>
<dbReference type="Proteomes" id="UP000595703">
    <property type="component" value="Chromosome"/>
</dbReference>
<protein>
    <submittedName>
        <fullName evidence="1">Uncharacterized protein</fullName>
    </submittedName>
</protein>
<reference evidence="1 2" key="3">
    <citation type="journal article" date="2011" name="Nat. Chem. Biol.">
        <title>Reveromycin A biosynthesis uses RevG and RevJ for stereospecific spiroacetal formation.</title>
        <authorList>
            <person name="Takahashi S."/>
            <person name="Toyoda A."/>
            <person name="Sekiyama Y."/>
            <person name="Takagi H."/>
            <person name="Nogawa T."/>
            <person name="Uramoto M."/>
            <person name="Suzuki R."/>
            <person name="Koshino H."/>
            <person name="Kumano T."/>
            <person name="Panthee S."/>
            <person name="Dairi T."/>
            <person name="Ishikawa J."/>
            <person name="Ikeda H."/>
            <person name="Sakaki Y."/>
            <person name="Osada H."/>
        </authorList>
    </citation>
    <scope>NUCLEOTIDE SEQUENCE [LARGE SCALE GENOMIC DNA]</scope>
    <source>
        <strain evidence="1 2">SN-593</strain>
    </source>
</reference>
<sequence length="120" mass="12452">MRYRREGGSYVVVGETRVLDDGRGGTVGGGPGTGLADAVDRMRRELAAYRRALPDRSVAEDGLGALARAAAADRAPDPADSERMRHSLLLVVAAVGSVSALTAPLDALREAVETLAPPCP</sequence>
<dbReference type="EMBL" id="AP018365">
    <property type="protein sequence ID" value="BBB00922.1"/>
    <property type="molecule type" value="Genomic_DNA"/>
</dbReference>
<reference evidence="1 2" key="1">
    <citation type="journal article" date="2010" name="J. Bacteriol.">
        <title>Biochemical characterization of a novel indole prenyltransferase from Streptomyces sp. SN-593.</title>
        <authorList>
            <person name="Takahashi S."/>
            <person name="Takagi H."/>
            <person name="Toyoda A."/>
            <person name="Uramoto M."/>
            <person name="Nogawa T."/>
            <person name="Ueki M."/>
            <person name="Sakaki Y."/>
            <person name="Osada H."/>
        </authorList>
    </citation>
    <scope>NUCLEOTIDE SEQUENCE [LARGE SCALE GENOMIC DNA]</scope>
    <source>
        <strain evidence="1 2">SN-593</strain>
    </source>
</reference>
<name>A0A7U3UYG7_9ACTN</name>
<keyword evidence="2" id="KW-1185">Reference proteome</keyword>
<accession>A0A7U3UYG7</accession>
<gene>
    <name evidence="1" type="ORF">RVR_8125</name>
</gene>
<dbReference type="InterPro" id="IPR045999">
    <property type="entry name" value="DUF5955"/>
</dbReference>
<reference evidence="1 2" key="4">
    <citation type="journal article" date="2020" name="Sci. Rep.">
        <title>beta-carboline chemical signals induce reveromycin production through a LuxR family regulator in Streptomyces sp. SN-593.</title>
        <authorList>
            <person name="Panthee S."/>
            <person name="Kito N."/>
            <person name="Hayashi T."/>
            <person name="Shimizu T."/>
            <person name="Ishikawa J."/>
            <person name="Hamamoto H."/>
            <person name="Osada H."/>
            <person name="Takahashi S."/>
        </authorList>
    </citation>
    <scope>NUCLEOTIDE SEQUENCE [LARGE SCALE GENOMIC DNA]</scope>
    <source>
        <strain evidence="1 2">SN-593</strain>
    </source>
</reference>